<dbReference type="OrthoDB" id="1720031at2759"/>
<comment type="caution">
    <text evidence="2">The sequence shown here is derived from an EMBL/GenBank/DDBJ whole genome shotgun (WGS) entry which is preliminary data.</text>
</comment>
<feature type="domain" description="PB1" evidence="1">
    <location>
        <begin position="44"/>
        <end position="137"/>
    </location>
</feature>
<dbReference type="PANTHER" id="PTHR31066">
    <property type="entry name" value="OS05G0427100 PROTEIN-RELATED"/>
    <property type="match status" value="1"/>
</dbReference>
<evidence type="ECO:0000259" key="1">
    <source>
        <dbReference type="SMART" id="SM00666"/>
    </source>
</evidence>
<protein>
    <submittedName>
        <fullName evidence="2">Phox Bem1p</fullName>
    </submittedName>
</protein>
<dbReference type="Pfam" id="PF00564">
    <property type="entry name" value="PB1"/>
    <property type="match status" value="1"/>
</dbReference>
<dbReference type="Gene3D" id="3.10.20.90">
    <property type="entry name" value="Phosphatidylinositol 3-kinase Catalytic Subunit, Chain A, domain 1"/>
    <property type="match status" value="1"/>
</dbReference>
<sequence>MDPPQPPPSATPTSPHSCPSLSSTIATKLRLMCSYGGHIIPRPNNKSSLFYAGGETRIVALDRRTTASSLSALTSHLSRTLYNNRPFTLKYQLPNEDFDSLISVTTDEDFFNMLEEHDRINHSCPMPPRLRLFLFPIKPESLESSLLDPKSESWFSDALKSTRIREKGESAVDTGLLMDLGLLGGSDLEAQLESGSNNGGGGFESKHGAESLVLETNSSFGSSSSSISMSNLPPTGAVYCDENGLNLQDKKIRVPSSASIESDNSIGSAAYQLKTGMFQEPLIQVTSGTLSNPIESDGVISSVTSAIETQQTTQILGHSLSHQPDENQLQPEMRYIHGAVNYIPQYATTPNTISPYYPVYQMPIHQQQHIIYPPNQSYPIYLMPVRPTQYHNMSVPYNFVDAASSALSRPTLHPTQPVAHTELLATQHVAESSTKVCISGHVAATPVSISSQQLIGRPEPPNSSELVTPTTAATMTHDNEFEDDIAYSSIYKTQPSAPVLPPLYDTLTKGATVLFSESSVQRQPNTSKHQPAMHNQ</sequence>
<organism evidence="2 3">
    <name type="scientific">Olea europaea subsp. europaea</name>
    <dbReference type="NCBI Taxonomy" id="158383"/>
    <lineage>
        <taxon>Eukaryota</taxon>
        <taxon>Viridiplantae</taxon>
        <taxon>Streptophyta</taxon>
        <taxon>Embryophyta</taxon>
        <taxon>Tracheophyta</taxon>
        <taxon>Spermatophyta</taxon>
        <taxon>Magnoliopsida</taxon>
        <taxon>eudicotyledons</taxon>
        <taxon>Gunneridae</taxon>
        <taxon>Pentapetalae</taxon>
        <taxon>asterids</taxon>
        <taxon>lamiids</taxon>
        <taxon>Lamiales</taxon>
        <taxon>Oleaceae</taxon>
        <taxon>Oleeae</taxon>
        <taxon>Olea</taxon>
    </lineage>
</organism>
<dbReference type="SUPFAM" id="SSF54277">
    <property type="entry name" value="CAD &amp; PB1 domains"/>
    <property type="match status" value="1"/>
</dbReference>
<dbReference type="Proteomes" id="UP000594638">
    <property type="component" value="Unassembled WGS sequence"/>
</dbReference>
<proteinExistence type="predicted"/>
<evidence type="ECO:0000313" key="2">
    <source>
        <dbReference type="EMBL" id="CAA2980873.1"/>
    </source>
</evidence>
<dbReference type="InterPro" id="IPR000270">
    <property type="entry name" value="PB1_dom"/>
</dbReference>
<name>A0A8S0RME7_OLEEU</name>
<dbReference type="SMART" id="SM00666">
    <property type="entry name" value="PB1"/>
    <property type="match status" value="1"/>
</dbReference>
<dbReference type="InterPro" id="IPR053198">
    <property type="entry name" value="Gynoecium_Dev_Regulator"/>
</dbReference>
<keyword evidence="3" id="KW-1185">Reference proteome</keyword>
<evidence type="ECO:0000313" key="3">
    <source>
        <dbReference type="Proteomes" id="UP000594638"/>
    </source>
</evidence>
<dbReference type="AlphaFoldDB" id="A0A8S0RME7"/>
<dbReference type="PANTHER" id="PTHR31066:SF88">
    <property type="entry name" value="PB1 DOMAIN-CONTAINING PROTEIN"/>
    <property type="match status" value="1"/>
</dbReference>
<gene>
    <name evidence="2" type="ORF">OLEA9_A089020</name>
</gene>
<reference evidence="2 3" key="1">
    <citation type="submission" date="2019-12" db="EMBL/GenBank/DDBJ databases">
        <authorList>
            <person name="Alioto T."/>
            <person name="Alioto T."/>
            <person name="Gomez Garrido J."/>
        </authorList>
    </citation>
    <scope>NUCLEOTIDE SEQUENCE [LARGE SCALE GENOMIC DNA]</scope>
</reference>
<dbReference type="CDD" id="cd06410">
    <property type="entry name" value="PB1_UP2"/>
    <property type="match status" value="1"/>
</dbReference>
<dbReference type="Gramene" id="OE9A089020T1">
    <property type="protein sequence ID" value="OE9A089020C1"/>
    <property type="gene ID" value="OE9A089020"/>
</dbReference>
<accession>A0A8S0RME7</accession>
<dbReference type="EMBL" id="CACTIH010003657">
    <property type="protein sequence ID" value="CAA2980873.1"/>
    <property type="molecule type" value="Genomic_DNA"/>
</dbReference>